<evidence type="ECO:0000256" key="7">
    <source>
        <dbReference type="SAM" id="Phobius"/>
    </source>
</evidence>
<dbReference type="InterPro" id="IPR025857">
    <property type="entry name" value="MacB_PCD"/>
</dbReference>
<dbReference type="Pfam" id="PF12704">
    <property type="entry name" value="MacB_PCD"/>
    <property type="match status" value="1"/>
</dbReference>
<evidence type="ECO:0000256" key="1">
    <source>
        <dbReference type="ARBA" id="ARBA00004651"/>
    </source>
</evidence>
<feature type="transmembrane region" description="Helical" evidence="7">
    <location>
        <begin position="283"/>
        <end position="307"/>
    </location>
</feature>
<protein>
    <submittedName>
        <fullName evidence="10">ABC transporter permease</fullName>
    </submittedName>
</protein>
<dbReference type="KEGG" id="pef:A7E78_10790"/>
<feature type="domain" description="MacB-like periplasmic core" evidence="9">
    <location>
        <begin position="19"/>
        <end position="244"/>
    </location>
</feature>
<dbReference type="EMBL" id="CP015519">
    <property type="protein sequence ID" value="APG28290.1"/>
    <property type="molecule type" value="Genomic_DNA"/>
</dbReference>
<dbReference type="OrthoDB" id="9770099at2"/>
<dbReference type="RefSeq" id="WP_072284301.1">
    <property type="nucleotide sequence ID" value="NZ_CP015519.1"/>
</dbReference>
<dbReference type="Proteomes" id="UP000182517">
    <property type="component" value="Chromosome"/>
</dbReference>
<evidence type="ECO:0000256" key="6">
    <source>
        <dbReference type="ARBA" id="ARBA00038076"/>
    </source>
</evidence>
<evidence type="ECO:0000256" key="3">
    <source>
        <dbReference type="ARBA" id="ARBA00022692"/>
    </source>
</evidence>
<name>A0A1L3GR06_9BACT</name>
<dbReference type="GO" id="GO:0005886">
    <property type="term" value="C:plasma membrane"/>
    <property type="evidence" value="ECO:0007669"/>
    <property type="project" value="UniProtKB-SubCell"/>
</dbReference>
<reference evidence="10 11" key="1">
    <citation type="journal article" date="2017" name="Genome Announc.">
        <title>Complete Genome Sequences of Two Acetylene-Fermenting Pelobacter acetylenicus Strains.</title>
        <authorList>
            <person name="Sutton J.M."/>
            <person name="Baesman S.M."/>
            <person name="Fierst J.L."/>
            <person name="Poret-Peterson A.T."/>
            <person name="Oremland R.S."/>
            <person name="Dunlap D.S."/>
            <person name="Akob D.M."/>
        </authorList>
    </citation>
    <scope>NUCLEOTIDE SEQUENCE [LARGE SCALE GENOMIC DNA]</scope>
    <source>
        <strain evidence="10 11">SFB93</strain>
    </source>
</reference>
<evidence type="ECO:0000259" key="8">
    <source>
        <dbReference type="Pfam" id="PF02687"/>
    </source>
</evidence>
<comment type="subcellular location">
    <subcellularLocation>
        <location evidence="1">Cell membrane</location>
        <topology evidence="1">Multi-pass membrane protein</topology>
    </subcellularLocation>
</comment>
<evidence type="ECO:0000256" key="2">
    <source>
        <dbReference type="ARBA" id="ARBA00022475"/>
    </source>
</evidence>
<evidence type="ECO:0000256" key="4">
    <source>
        <dbReference type="ARBA" id="ARBA00022989"/>
    </source>
</evidence>
<keyword evidence="2" id="KW-1003">Cell membrane</keyword>
<dbReference type="InterPro" id="IPR050250">
    <property type="entry name" value="Macrolide_Exporter_MacB"/>
</dbReference>
<dbReference type="InterPro" id="IPR003838">
    <property type="entry name" value="ABC3_permease_C"/>
</dbReference>
<dbReference type="Pfam" id="PF02687">
    <property type="entry name" value="FtsX"/>
    <property type="match status" value="1"/>
</dbReference>
<sequence>MFFSLKIALSSLRAHRLRSILAMVGVFLGALALTGVQHVSRSMLLKAEHETAKLGTNLFMVRSGQLSFRPSGSSRVRGLARNFTRQDAKALLAGVPAARAGAPFVLATSPIRSGDLQINCQLVATLPSYATVRNVKAAWGRFLSASDEAERAKVCVLGASIARRLFGDGQGAVGQQVMLHRAGLRVIGVMEPKGADIAGTDQDEQVFVPLTTYMRRLANQDWISGVYLQLADSQAIEEARQAAATILRRRHSIDVGEDDDFTLLAAQDTMRVQRDALALVQTLGLLSSSISFAVGGLGILSIMVLLVRTRRLEIGVRRAVGAKRRDIVRQFMFEAGLMAGIGGGLGVLSSLLLVLVVCRIGEMPLAYDPVLIGSSLFGSLLLGLAAGAYPAWQAANVEILQVLRNE</sequence>
<comment type="similarity">
    <text evidence="6">Belongs to the ABC-4 integral membrane protein family.</text>
</comment>
<keyword evidence="3 7" id="KW-0812">Transmembrane</keyword>
<dbReference type="PANTHER" id="PTHR30572:SF4">
    <property type="entry name" value="ABC TRANSPORTER PERMEASE YTRF"/>
    <property type="match status" value="1"/>
</dbReference>
<evidence type="ECO:0000256" key="5">
    <source>
        <dbReference type="ARBA" id="ARBA00023136"/>
    </source>
</evidence>
<organism evidence="10 11">
    <name type="scientific">Syntrophotalea acetylenivorans</name>
    <dbReference type="NCBI Taxonomy" id="1842532"/>
    <lineage>
        <taxon>Bacteria</taxon>
        <taxon>Pseudomonadati</taxon>
        <taxon>Thermodesulfobacteriota</taxon>
        <taxon>Desulfuromonadia</taxon>
        <taxon>Desulfuromonadales</taxon>
        <taxon>Syntrophotaleaceae</taxon>
        <taxon>Syntrophotalea</taxon>
    </lineage>
</organism>
<evidence type="ECO:0000313" key="10">
    <source>
        <dbReference type="EMBL" id="APG28290.1"/>
    </source>
</evidence>
<feature type="domain" description="ABC3 transporter permease C-terminal" evidence="8">
    <location>
        <begin position="288"/>
        <end position="398"/>
    </location>
</feature>
<dbReference type="AlphaFoldDB" id="A0A1L3GR06"/>
<feature type="transmembrane region" description="Helical" evidence="7">
    <location>
        <begin position="369"/>
        <end position="392"/>
    </location>
</feature>
<dbReference type="STRING" id="1842532.A7E78_10790"/>
<dbReference type="PANTHER" id="PTHR30572">
    <property type="entry name" value="MEMBRANE COMPONENT OF TRANSPORTER-RELATED"/>
    <property type="match status" value="1"/>
</dbReference>
<proteinExistence type="inferred from homology"/>
<keyword evidence="4 7" id="KW-1133">Transmembrane helix</keyword>
<accession>A0A1L3GR06</accession>
<dbReference type="GO" id="GO:0022857">
    <property type="term" value="F:transmembrane transporter activity"/>
    <property type="evidence" value="ECO:0007669"/>
    <property type="project" value="TreeGrafter"/>
</dbReference>
<keyword evidence="11" id="KW-1185">Reference proteome</keyword>
<feature type="transmembrane region" description="Helical" evidence="7">
    <location>
        <begin position="331"/>
        <end position="357"/>
    </location>
</feature>
<evidence type="ECO:0000259" key="9">
    <source>
        <dbReference type="Pfam" id="PF12704"/>
    </source>
</evidence>
<gene>
    <name evidence="10" type="ORF">A7E78_10790</name>
</gene>
<keyword evidence="5 7" id="KW-0472">Membrane</keyword>
<evidence type="ECO:0000313" key="11">
    <source>
        <dbReference type="Proteomes" id="UP000182517"/>
    </source>
</evidence>